<name>A0A9P0J289_APHGO</name>
<gene>
    <name evidence="1" type="ORF">APHIGO_LOCUS4591</name>
</gene>
<proteinExistence type="predicted"/>
<dbReference type="Proteomes" id="UP001154329">
    <property type="component" value="Chromosome 2"/>
</dbReference>
<protein>
    <submittedName>
        <fullName evidence="1">Uncharacterized protein</fullName>
    </submittedName>
</protein>
<reference evidence="1" key="2">
    <citation type="submission" date="2022-10" db="EMBL/GenBank/DDBJ databases">
        <authorList>
            <consortium name="ENA_rothamsted_submissions"/>
            <consortium name="culmorum"/>
            <person name="King R."/>
        </authorList>
    </citation>
    <scope>NUCLEOTIDE SEQUENCE</scope>
</reference>
<accession>A0A9P0J289</accession>
<keyword evidence="2" id="KW-1185">Reference proteome</keyword>
<evidence type="ECO:0000313" key="2">
    <source>
        <dbReference type="Proteomes" id="UP001154329"/>
    </source>
</evidence>
<organism evidence="1 2">
    <name type="scientific">Aphis gossypii</name>
    <name type="common">Cotton aphid</name>
    <dbReference type="NCBI Taxonomy" id="80765"/>
    <lineage>
        <taxon>Eukaryota</taxon>
        <taxon>Metazoa</taxon>
        <taxon>Ecdysozoa</taxon>
        <taxon>Arthropoda</taxon>
        <taxon>Hexapoda</taxon>
        <taxon>Insecta</taxon>
        <taxon>Pterygota</taxon>
        <taxon>Neoptera</taxon>
        <taxon>Paraneoptera</taxon>
        <taxon>Hemiptera</taxon>
        <taxon>Sternorrhyncha</taxon>
        <taxon>Aphidomorpha</taxon>
        <taxon>Aphidoidea</taxon>
        <taxon>Aphididae</taxon>
        <taxon>Aphidini</taxon>
        <taxon>Aphis</taxon>
        <taxon>Aphis</taxon>
    </lineage>
</organism>
<evidence type="ECO:0000313" key="1">
    <source>
        <dbReference type="EMBL" id="CAH1721932.1"/>
    </source>
</evidence>
<reference evidence="1" key="1">
    <citation type="submission" date="2022-02" db="EMBL/GenBank/DDBJ databases">
        <authorList>
            <person name="King R."/>
        </authorList>
    </citation>
    <scope>NUCLEOTIDE SEQUENCE</scope>
</reference>
<dbReference type="AlphaFoldDB" id="A0A9P0J289"/>
<dbReference type="EMBL" id="OU899035">
    <property type="protein sequence ID" value="CAH1721932.1"/>
    <property type="molecule type" value="Genomic_DNA"/>
</dbReference>
<sequence>MSCTWSAAMAVDDDGYSGECKCTCNRLQRLELTRVSENSLKFGKSVRWFVSFSTLSLAGEVRTIRLRSTWKQCGLLQDVLTTGSRVNCRYTVSRISVPHSLAKIRDTAAAAVDVICELSISHRVNAQHPVSIRGAV</sequence>